<organism evidence="1">
    <name type="scientific">Anguilla anguilla</name>
    <name type="common">European freshwater eel</name>
    <name type="synonym">Muraena anguilla</name>
    <dbReference type="NCBI Taxonomy" id="7936"/>
    <lineage>
        <taxon>Eukaryota</taxon>
        <taxon>Metazoa</taxon>
        <taxon>Chordata</taxon>
        <taxon>Craniata</taxon>
        <taxon>Vertebrata</taxon>
        <taxon>Euteleostomi</taxon>
        <taxon>Actinopterygii</taxon>
        <taxon>Neopterygii</taxon>
        <taxon>Teleostei</taxon>
        <taxon>Anguilliformes</taxon>
        <taxon>Anguillidae</taxon>
        <taxon>Anguilla</taxon>
    </lineage>
</organism>
<name>A0A0E9TNE5_ANGAN</name>
<evidence type="ECO:0000313" key="1">
    <source>
        <dbReference type="EMBL" id="JAH54982.1"/>
    </source>
</evidence>
<reference evidence="1" key="1">
    <citation type="submission" date="2014-11" db="EMBL/GenBank/DDBJ databases">
        <authorList>
            <person name="Amaro Gonzalez C."/>
        </authorList>
    </citation>
    <scope>NUCLEOTIDE SEQUENCE</scope>
</reference>
<accession>A0A0E9TNE5</accession>
<sequence length="33" mass="3761">MQGVFPLKQTAAKCQSQCKLVRDVICLYGYGRR</sequence>
<dbReference type="AlphaFoldDB" id="A0A0E9TNE5"/>
<proteinExistence type="predicted"/>
<reference evidence="1" key="2">
    <citation type="journal article" date="2015" name="Fish Shellfish Immunol.">
        <title>Early steps in the European eel (Anguilla anguilla)-Vibrio vulnificus interaction in the gills: Role of the RtxA13 toxin.</title>
        <authorList>
            <person name="Callol A."/>
            <person name="Pajuelo D."/>
            <person name="Ebbesson L."/>
            <person name="Teles M."/>
            <person name="MacKenzie S."/>
            <person name="Amaro C."/>
        </authorList>
    </citation>
    <scope>NUCLEOTIDE SEQUENCE</scope>
</reference>
<dbReference type="EMBL" id="GBXM01053595">
    <property type="protein sequence ID" value="JAH54982.1"/>
    <property type="molecule type" value="Transcribed_RNA"/>
</dbReference>
<protein>
    <submittedName>
        <fullName evidence="1">Uncharacterized protein</fullName>
    </submittedName>
</protein>